<keyword evidence="5" id="KW-0413">Isomerase</keyword>
<dbReference type="Proteomes" id="UP001058120">
    <property type="component" value="Chromosome"/>
</dbReference>
<feature type="domain" description="UvrD-like helicase ATP-binding" evidence="11">
    <location>
        <begin position="1"/>
        <end position="479"/>
    </location>
</feature>
<dbReference type="SUPFAM" id="SSF52540">
    <property type="entry name" value="P-loop containing nucleoside triphosphate hydrolases"/>
    <property type="match status" value="1"/>
</dbReference>
<dbReference type="EC" id="5.6.2.4" evidence="7"/>
<keyword evidence="3 10" id="KW-0347">Helicase</keyword>
<evidence type="ECO:0000256" key="2">
    <source>
        <dbReference type="ARBA" id="ARBA00022801"/>
    </source>
</evidence>
<feature type="domain" description="UvrD-like helicase C-terminal" evidence="12">
    <location>
        <begin position="523"/>
        <end position="784"/>
    </location>
</feature>
<dbReference type="PANTHER" id="PTHR11070">
    <property type="entry name" value="UVRD / RECB / PCRA DNA HELICASE FAMILY MEMBER"/>
    <property type="match status" value="1"/>
</dbReference>
<evidence type="ECO:0000259" key="11">
    <source>
        <dbReference type="PROSITE" id="PS51198"/>
    </source>
</evidence>
<evidence type="ECO:0000259" key="12">
    <source>
        <dbReference type="PROSITE" id="PS51217"/>
    </source>
</evidence>
<keyword evidence="4 10" id="KW-0067">ATP-binding</keyword>
<name>A0ABY5XYX0_9BACT</name>
<dbReference type="InterPro" id="IPR014016">
    <property type="entry name" value="UvrD-like_ATP-bd"/>
</dbReference>
<evidence type="ECO:0000256" key="6">
    <source>
        <dbReference type="ARBA" id="ARBA00034617"/>
    </source>
</evidence>
<evidence type="ECO:0000256" key="1">
    <source>
        <dbReference type="ARBA" id="ARBA00022741"/>
    </source>
</evidence>
<evidence type="ECO:0000313" key="13">
    <source>
        <dbReference type="EMBL" id="UWX05084.1"/>
    </source>
</evidence>
<accession>A0ABY5XYX0</accession>
<dbReference type="Pfam" id="PF00580">
    <property type="entry name" value="UvrD-helicase"/>
    <property type="match status" value="1"/>
</dbReference>
<comment type="catalytic activity">
    <reaction evidence="9">
        <text>ATP + H2O = ADP + phosphate + H(+)</text>
        <dbReference type="Rhea" id="RHEA:13065"/>
        <dbReference type="ChEBI" id="CHEBI:15377"/>
        <dbReference type="ChEBI" id="CHEBI:15378"/>
        <dbReference type="ChEBI" id="CHEBI:30616"/>
        <dbReference type="ChEBI" id="CHEBI:43474"/>
        <dbReference type="ChEBI" id="CHEBI:456216"/>
        <dbReference type="EC" id="5.6.2.4"/>
    </reaction>
</comment>
<evidence type="ECO:0000256" key="4">
    <source>
        <dbReference type="ARBA" id="ARBA00022840"/>
    </source>
</evidence>
<keyword evidence="1 10" id="KW-0547">Nucleotide-binding</keyword>
<keyword evidence="2 10" id="KW-0378">Hydrolase</keyword>
<protein>
    <recommendedName>
        <fullName evidence="7">DNA 3'-5' helicase</fullName>
        <ecNumber evidence="7">5.6.2.4</ecNumber>
    </recommendedName>
    <alternativeName>
        <fullName evidence="8">DNA 3'-5' helicase II</fullName>
    </alternativeName>
</protein>
<dbReference type="InterPro" id="IPR000212">
    <property type="entry name" value="DNA_helicase_UvrD/REP"/>
</dbReference>
<dbReference type="PROSITE" id="PS51198">
    <property type="entry name" value="UVRD_HELICASE_ATP_BIND"/>
    <property type="match status" value="1"/>
</dbReference>
<dbReference type="Gene3D" id="3.40.50.300">
    <property type="entry name" value="P-loop containing nucleotide triphosphate hydrolases"/>
    <property type="match status" value="4"/>
</dbReference>
<reference evidence="13" key="1">
    <citation type="submission" date="2020-12" db="EMBL/GenBank/DDBJ databases">
        <title>Taurinivorans muris gen. nov., sp. nov., fundamental and realized metabolic niche of a ubiquitous sulfidogenic bacterium in the murine intestine.</title>
        <authorList>
            <person name="Ye H."/>
            <person name="Hanson B.T."/>
            <person name="Loy A."/>
        </authorList>
    </citation>
    <scope>NUCLEOTIDE SEQUENCE</scope>
    <source>
        <strain evidence="13">LT0009</strain>
    </source>
</reference>
<evidence type="ECO:0000256" key="10">
    <source>
        <dbReference type="PROSITE-ProRule" id="PRU00560"/>
    </source>
</evidence>
<proteinExistence type="predicted"/>
<dbReference type="PANTHER" id="PTHR11070:SF2">
    <property type="entry name" value="ATP-DEPENDENT DNA HELICASE SRS2"/>
    <property type="match status" value="1"/>
</dbReference>
<sequence length="1205" mass="137165">MIEYPLTKMNASAGSGKTYALTNQFVDLLFASDLAPCESCKPATNKKKYNFSELLAITFTNLAANQMKEKVIQILKQYAFKEIPCASEEEKEEKSKQAHAMLESIFRQYGALNIRTIDSLLNQILGLFALELGYSPHFKASFGSRDCIDELYARLAEESLANEESMESGTINYAPVFHELCKNVFDSDNYDTFFAKSSVKERLIKLIEYSITHNHYFVFDEIREAEQNYAFFRQEKEKCATIIKSNLESLQNLIESDGIAVNAYFKKALNNAFDGDFSSATLKKENFSQVLLKGNKADTDEASFLYEELKKNIAKAGEAQFLSDSFRLNLPLMKLSRVINLALTLYEQEEQRVNTQKMPHIIAWLLGKEECGLQSDFLVQKKEEEQLVSAAFCRLGTRLKHILYDEFQDTSKAQWKALKDLSAEALANGGSVLFVGDVKQAIYGWRGGDSSLFHNAPKELIPYAGKLNEGNLAYNWRSAGNIIQWNNVFFKSLLDLDKGNALELLLPNSAKEGSSETLFAEMKESLKADYEFIEQKIPESRREKTEGEGLVEVHFLPGEDYFDIAALALLPEIVRNLYEKHKEYGKIAILTVKNEQASRVSQVLLSHGIPVVSQGSLGLKEHPVIVEMMAFLRFLANPLDDGAFCQVLLSRHIFLEDFYSACPAEEVWNFLIAERKGACFNAFREKYPLLWQTYFHVLVDGASLLTAYDTLCELYERMAVLERNPDASLYLLRLKELAYLAEENGIVDINAFLSWWEENGDEEKAPLPEGLNSVSVLTIHKSKGLEYDAVIVPWHDFRIAVPDNVQKMSIPYGGKTYTVYSALNKECAERYEQALLEKVKESINDTYVAWTRAKSELHIFMPAVCREKTERNFYRFMGALLHELEKSPEMELDKNENLLRFGKQSDFPIISEESLQLAKYALFGDETYEGLQENKKQAVDLLLAGYMVKNGGGDDLKLRILADDAFHVAKKLSHILCPVRKEKEKERETKAKPKETVDYEHSMGWLPQLRIFRSDLEEVQGHKKLSANKRGTLIHKSLEYLVLSGNIAEDCKRAVYEAMKYLPFGRFLDSGGQNIVSGNASQYEVLYDEVQKDLRWFASLEEPFGGAALWFKYGYKEHGIADEKGSLFRVDLLVEMPERLRREYQDSAYIAIDYKTGYAGEDLPIKSNREQILNYVELLAKATGKKAVGLLVYLDVRKCCIVESE</sequence>
<dbReference type="InterPro" id="IPR014017">
    <property type="entry name" value="DNA_helicase_UvrD-like_C"/>
</dbReference>
<organism evidence="13 14">
    <name type="scientific">Taurinivorans muris</name>
    <dbReference type="NCBI Taxonomy" id="2787751"/>
    <lineage>
        <taxon>Bacteria</taxon>
        <taxon>Pseudomonadati</taxon>
        <taxon>Thermodesulfobacteriota</taxon>
        <taxon>Desulfovibrionia</taxon>
        <taxon>Desulfovibrionales</taxon>
        <taxon>Desulfovibrionaceae</taxon>
        <taxon>Taurinivorans</taxon>
    </lineage>
</organism>
<dbReference type="Pfam" id="PF13361">
    <property type="entry name" value="UvrD_C"/>
    <property type="match status" value="2"/>
</dbReference>
<dbReference type="RefSeq" id="WP_334314646.1">
    <property type="nucleotide sequence ID" value="NZ_CP065938.1"/>
</dbReference>
<dbReference type="InterPro" id="IPR027417">
    <property type="entry name" value="P-loop_NTPase"/>
</dbReference>
<comment type="catalytic activity">
    <reaction evidence="6">
        <text>Couples ATP hydrolysis with the unwinding of duplex DNA by translocating in the 3'-5' direction.</text>
        <dbReference type="EC" id="5.6.2.4"/>
    </reaction>
</comment>
<evidence type="ECO:0000313" key="14">
    <source>
        <dbReference type="Proteomes" id="UP001058120"/>
    </source>
</evidence>
<keyword evidence="14" id="KW-1185">Reference proteome</keyword>
<gene>
    <name evidence="13" type="ORF">JBF11_06285</name>
</gene>
<dbReference type="EMBL" id="CP065938">
    <property type="protein sequence ID" value="UWX05084.1"/>
    <property type="molecule type" value="Genomic_DNA"/>
</dbReference>
<feature type="binding site" evidence="10">
    <location>
        <begin position="11"/>
        <end position="18"/>
    </location>
    <ligand>
        <name>ATP</name>
        <dbReference type="ChEBI" id="CHEBI:30616"/>
    </ligand>
</feature>
<evidence type="ECO:0000256" key="3">
    <source>
        <dbReference type="ARBA" id="ARBA00022806"/>
    </source>
</evidence>
<evidence type="ECO:0000256" key="8">
    <source>
        <dbReference type="ARBA" id="ARBA00034923"/>
    </source>
</evidence>
<evidence type="ECO:0000256" key="9">
    <source>
        <dbReference type="ARBA" id="ARBA00048988"/>
    </source>
</evidence>
<dbReference type="PROSITE" id="PS51217">
    <property type="entry name" value="UVRD_HELICASE_CTER"/>
    <property type="match status" value="1"/>
</dbReference>
<evidence type="ECO:0000256" key="5">
    <source>
        <dbReference type="ARBA" id="ARBA00023235"/>
    </source>
</evidence>
<evidence type="ECO:0000256" key="7">
    <source>
        <dbReference type="ARBA" id="ARBA00034808"/>
    </source>
</evidence>